<protein>
    <submittedName>
        <fullName evidence="2">Uncharacterized protein</fullName>
    </submittedName>
</protein>
<accession>A0A1X2GYE6</accession>
<reference evidence="2 3" key="1">
    <citation type="submission" date="2016-07" db="EMBL/GenBank/DDBJ databases">
        <title>Pervasive Adenine N6-methylation of Active Genes in Fungi.</title>
        <authorList>
            <consortium name="DOE Joint Genome Institute"/>
            <person name="Mondo S.J."/>
            <person name="Dannebaum R.O."/>
            <person name="Kuo R.C."/>
            <person name="Labutti K."/>
            <person name="Haridas S."/>
            <person name="Kuo A."/>
            <person name="Salamov A."/>
            <person name="Ahrendt S.R."/>
            <person name="Lipzen A."/>
            <person name="Sullivan W."/>
            <person name="Andreopoulos W.B."/>
            <person name="Clum A."/>
            <person name="Lindquist E."/>
            <person name="Daum C."/>
            <person name="Ramamoorthy G.K."/>
            <person name="Gryganskyi A."/>
            <person name="Culley D."/>
            <person name="Magnuson J.K."/>
            <person name="James T.Y."/>
            <person name="O'Malley M.A."/>
            <person name="Stajich J.E."/>
            <person name="Spatafora J.W."/>
            <person name="Visel A."/>
            <person name="Grigoriev I.V."/>
        </authorList>
    </citation>
    <scope>NUCLEOTIDE SEQUENCE [LARGE SCALE GENOMIC DNA]</scope>
    <source>
        <strain evidence="2 3">NRRL 3301</strain>
    </source>
</reference>
<organism evidence="2 3">
    <name type="scientific">Hesseltinella vesiculosa</name>
    <dbReference type="NCBI Taxonomy" id="101127"/>
    <lineage>
        <taxon>Eukaryota</taxon>
        <taxon>Fungi</taxon>
        <taxon>Fungi incertae sedis</taxon>
        <taxon>Mucoromycota</taxon>
        <taxon>Mucoromycotina</taxon>
        <taxon>Mucoromycetes</taxon>
        <taxon>Mucorales</taxon>
        <taxon>Cunninghamellaceae</taxon>
        <taxon>Hesseltinella</taxon>
    </lineage>
</organism>
<feature type="compositionally biased region" description="Low complexity" evidence="1">
    <location>
        <begin position="259"/>
        <end position="269"/>
    </location>
</feature>
<sequence>MKRQRKSLDQRRGCADVFSDIEDDDDDDFWHAQDQKSISKTSVSATPTTAREPSPIDVFSDDDDPFDTGPTMSRHSIQAWSNVVAQPVDEIARFEDVDDAPTQKSSQHSDFLSLASPEASPVLSPQNQPGGRTLQIQRALSASASPTKSIPAFEFSKHTPSSSKPAPDSSLSLANSYKAGGLAQAAARQIEKEFLAFKTWHTTVKSHLVSQGLAKYCIDYDQGRLCRILELWVEQGQWLAWCVDLTDHEKAFLSRSSFPSLGPSLSSPGTQNSQTTKDTVSDFSQPASLPDYEPNDSDHPYLCLFSFVHMPSVQRLQANLARADYIGLWPPWSSIPITINHQEHHVHVVTRFMLEEAF</sequence>
<name>A0A1X2GYE6_9FUNG</name>
<feature type="region of interest" description="Disordered" evidence="1">
    <location>
        <begin position="98"/>
        <end position="131"/>
    </location>
</feature>
<comment type="caution">
    <text evidence="2">The sequence shown here is derived from an EMBL/GenBank/DDBJ whole genome shotgun (WGS) entry which is preliminary data.</text>
</comment>
<dbReference type="EMBL" id="MCGT01000001">
    <property type="protein sequence ID" value="ORX63113.1"/>
    <property type="molecule type" value="Genomic_DNA"/>
</dbReference>
<evidence type="ECO:0000313" key="2">
    <source>
        <dbReference type="EMBL" id="ORX63113.1"/>
    </source>
</evidence>
<keyword evidence="3" id="KW-1185">Reference proteome</keyword>
<feature type="region of interest" description="Disordered" evidence="1">
    <location>
        <begin position="259"/>
        <end position="289"/>
    </location>
</feature>
<feature type="compositionally biased region" description="Basic and acidic residues" evidence="1">
    <location>
        <begin position="1"/>
        <end position="14"/>
    </location>
</feature>
<dbReference type="Proteomes" id="UP000242146">
    <property type="component" value="Unassembled WGS sequence"/>
</dbReference>
<dbReference type="OrthoDB" id="2279924at2759"/>
<gene>
    <name evidence="2" type="ORF">DM01DRAFT_1403482</name>
</gene>
<feature type="compositionally biased region" description="Acidic residues" evidence="1">
    <location>
        <begin position="19"/>
        <end position="28"/>
    </location>
</feature>
<feature type="compositionally biased region" description="Polar residues" evidence="1">
    <location>
        <begin position="35"/>
        <end position="51"/>
    </location>
</feature>
<proteinExistence type="predicted"/>
<feature type="region of interest" description="Disordered" evidence="1">
    <location>
        <begin position="1"/>
        <end position="73"/>
    </location>
</feature>
<evidence type="ECO:0000256" key="1">
    <source>
        <dbReference type="SAM" id="MobiDB-lite"/>
    </source>
</evidence>
<evidence type="ECO:0000313" key="3">
    <source>
        <dbReference type="Proteomes" id="UP000242146"/>
    </source>
</evidence>
<feature type="compositionally biased region" description="Polar residues" evidence="1">
    <location>
        <begin position="270"/>
        <end position="287"/>
    </location>
</feature>
<dbReference type="AlphaFoldDB" id="A0A1X2GYE6"/>